<organism evidence="1 2">
    <name type="scientific">Streptomyces griseoruber</name>
    <dbReference type="NCBI Taxonomy" id="1943"/>
    <lineage>
        <taxon>Bacteria</taxon>
        <taxon>Bacillati</taxon>
        <taxon>Actinomycetota</taxon>
        <taxon>Actinomycetes</taxon>
        <taxon>Kitasatosporales</taxon>
        <taxon>Streptomycetaceae</taxon>
        <taxon>Streptomyces</taxon>
    </lineage>
</organism>
<dbReference type="Proteomes" id="UP000052982">
    <property type="component" value="Unassembled WGS sequence"/>
</dbReference>
<keyword evidence="2" id="KW-1185">Reference proteome</keyword>
<protein>
    <submittedName>
        <fullName evidence="1">Uncharacterized protein</fullName>
    </submittedName>
</protein>
<accession>A0A117R845</accession>
<evidence type="ECO:0000313" key="2">
    <source>
        <dbReference type="Proteomes" id="UP000052982"/>
    </source>
</evidence>
<comment type="caution">
    <text evidence="1">The sequence shown here is derived from an EMBL/GenBank/DDBJ whole genome shotgun (WGS) entry which is preliminary data.</text>
</comment>
<proteinExistence type="predicted"/>
<reference evidence="1 2" key="1">
    <citation type="submission" date="2015-10" db="EMBL/GenBank/DDBJ databases">
        <title>Draft genome sequence of Streptomyces griseoruber DSM 40281, type strain for the species Streptomyces griseoruber.</title>
        <authorList>
            <person name="Ruckert C."/>
            <person name="Winkler A."/>
            <person name="Kalinowski J."/>
            <person name="Kampfer P."/>
            <person name="Glaeser S."/>
        </authorList>
    </citation>
    <scope>NUCLEOTIDE SEQUENCE [LARGE SCALE GENOMIC DNA]</scope>
    <source>
        <strain evidence="1 2">DSM 40281</strain>
    </source>
</reference>
<gene>
    <name evidence="1" type="ORF">AQJ64_37815</name>
</gene>
<dbReference type="AlphaFoldDB" id="A0A117R845"/>
<evidence type="ECO:0000313" key="1">
    <source>
        <dbReference type="EMBL" id="KUN76335.1"/>
    </source>
</evidence>
<dbReference type="RefSeq" id="WP_055632637.1">
    <property type="nucleotide sequence ID" value="NZ_JBIRRP010000019.1"/>
</dbReference>
<dbReference type="STRING" id="1943.AQJ64_37815"/>
<dbReference type="EMBL" id="LMWW01000066">
    <property type="protein sequence ID" value="KUN76335.1"/>
    <property type="molecule type" value="Genomic_DNA"/>
</dbReference>
<name>A0A117R845_9ACTN</name>
<sequence>MLGKKRWIRPRQGTPAAALGIAGLPWNGDFSDRDADGPLPLRNPVVVARPGCRTGVRPVPCGLRAPLTHRSTTG</sequence>